<accession>A0A165JAJ8</accession>
<keyword evidence="4 9" id="KW-0479">Metal-binding</keyword>
<comment type="subcellular location">
    <subcellularLocation>
        <location evidence="1 9">Nucleus</location>
    </subcellularLocation>
</comment>
<keyword evidence="5 9" id="KW-0863">Zinc-finger</keyword>
<dbReference type="InParanoid" id="A0A165JAJ8"/>
<feature type="domain" description="Replication factor A C-terminal" evidence="12">
    <location>
        <begin position="461"/>
        <end position="609"/>
    </location>
</feature>
<dbReference type="InterPro" id="IPR004365">
    <property type="entry name" value="NA-bd_OB_tRNA"/>
</dbReference>
<evidence type="ECO:0000259" key="12">
    <source>
        <dbReference type="Pfam" id="PF08646"/>
    </source>
</evidence>
<dbReference type="STRING" id="1353952.A0A165JAJ8"/>
<dbReference type="InterPro" id="IPR047192">
    <property type="entry name" value="Euk_RPA1_DBD_C"/>
</dbReference>
<dbReference type="CDD" id="cd04475">
    <property type="entry name" value="RPA1_DBD_B"/>
    <property type="match status" value="1"/>
</dbReference>
<dbReference type="GO" id="GO:0003677">
    <property type="term" value="F:DNA binding"/>
    <property type="evidence" value="ECO:0007669"/>
    <property type="project" value="UniProtKB-KW"/>
</dbReference>
<gene>
    <name evidence="14" type="ORF">CALCODRAFT_464067</name>
</gene>
<keyword evidence="8 9" id="KW-0539">Nucleus</keyword>
<feature type="domain" description="OB" evidence="10">
    <location>
        <begin position="194"/>
        <end position="272"/>
    </location>
</feature>
<dbReference type="EMBL" id="KV423922">
    <property type="protein sequence ID" value="KZT61592.1"/>
    <property type="molecule type" value="Genomic_DNA"/>
</dbReference>
<dbReference type="Pfam" id="PF04057">
    <property type="entry name" value="Rep-A_N"/>
    <property type="match status" value="1"/>
</dbReference>
<evidence type="ECO:0000256" key="5">
    <source>
        <dbReference type="ARBA" id="ARBA00022771"/>
    </source>
</evidence>
<protein>
    <recommendedName>
        <fullName evidence="9">Replication protein A subunit</fullName>
    </recommendedName>
</protein>
<keyword evidence="7 9" id="KW-0238">DNA-binding</keyword>
<name>A0A165JAJ8_9BASI</name>
<evidence type="ECO:0000256" key="1">
    <source>
        <dbReference type="ARBA" id="ARBA00004123"/>
    </source>
</evidence>
<dbReference type="InterPro" id="IPR013955">
    <property type="entry name" value="Rep_factor-A_C"/>
</dbReference>
<dbReference type="PANTHER" id="PTHR47165:SF4">
    <property type="entry name" value="OS03G0429900 PROTEIN"/>
    <property type="match status" value="1"/>
</dbReference>
<dbReference type="GO" id="GO:0000781">
    <property type="term" value="C:chromosome, telomeric region"/>
    <property type="evidence" value="ECO:0007669"/>
    <property type="project" value="UniProtKB-ARBA"/>
</dbReference>
<evidence type="ECO:0000256" key="3">
    <source>
        <dbReference type="ARBA" id="ARBA00022705"/>
    </source>
</evidence>
<evidence type="ECO:0000256" key="6">
    <source>
        <dbReference type="ARBA" id="ARBA00022833"/>
    </source>
</evidence>
<dbReference type="FunFam" id="2.40.50.140:FF:000041">
    <property type="entry name" value="Replication protein A subunit"/>
    <property type="match status" value="1"/>
</dbReference>
<evidence type="ECO:0000256" key="9">
    <source>
        <dbReference type="RuleBase" id="RU364130"/>
    </source>
</evidence>
<dbReference type="AlphaFoldDB" id="A0A165JAJ8"/>
<dbReference type="GO" id="GO:0005662">
    <property type="term" value="C:DNA replication factor A complex"/>
    <property type="evidence" value="ECO:0007669"/>
    <property type="project" value="UniProtKB-ARBA"/>
</dbReference>
<keyword evidence="15" id="KW-1185">Reference proteome</keyword>
<comment type="similarity">
    <text evidence="2 9">Belongs to the replication factor A protein 1 family.</text>
</comment>
<dbReference type="CDD" id="cd04476">
    <property type="entry name" value="RPA1_DBD_C"/>
    <property type="match status" value="1"/>
</dbReference>
<evidence type="ECO:0000259" key="11">
    <source>
        <dbReference type="Pfam" id="PF04057"/>
    </source>
</evidence>
<evidence type="ECO:0000259" key="13">
    <source>
        <dbReference type="Pfam" id="PF16900"/>
    </source>
</evidence>
<dbReference type="GO" id="GO:0008270">
    <property type="term" value="F:zinc ion binding"/>
    <property type="evidence" value="ECO:0007669"/>
    <property type="project" value="UniProtKB-KW"/>
</dbReference>
<feature type="domain" description="Replication factor-A protein 1 N-terminal" evidence="11">
    <location>
        <begin position="4"/>
        <end position="91"/>
    </location>
</feature>
<dbReference type="Pfam" id="PF08646">
    <property type="entry name" value="Rep_fac-A_C"/>
    <property type="match status" value="1"/>
</dbReference>
<comment type="subunit">
    <text evidence="9">Component of the heterotrimeric canonical replication protein A complex (RPA).</text>
</comment>
<keyword evidence="6 9" id="KW-0862">Zinc</keyword>
<organism evidence="14 15">
    <name type="scientific">Calocera cornea HHB12733</name>
    <dbReference type="NCBI Taxonomy" id="1353952"/>
    <lineage>
        <taxon>Eukaryota</taxon>
        <taxon>Fungi</taxon>
        <taxon>Dikarya</taxon>
        <taxon>Basidiomycota</taxon>
        <taxon>Agaricomycotina</taxon>
        <taxon>Dacrymycetes</taxon>
        <taxon>Dacrymycetales</taxon>
        <taxon>Dacrymycetaceae</taxon>
        <taxon>Calocera</taxon>
    </lineage>
</organism>
<comment type="function">
    <text evidence="9">As part of the replication protein A (RPA/RP-A), a single-stranded DNA-binding heterotrimeric complex, may play an essential role in DNA replication, recombination and repair. Binds and stabilizes single-stranded DNA intermediates, preventing complementary DNA reannealing and recruiting different proteins involved in DNA metabolism.</text>
</comment>
<evidence type="ECO:0000313" key="14">
    <source>
        <dbReference type="EMBL" id="KZT61592.1"/>
    </source>
</evidence>
<dbReference type="PANTHER" id="PTHR47165">
    <property type="entry name" value="OS03G0429900 PROTEIN"/>
    <property type="match status" value="1"/>
</dbReference>
<dbReference type="InterPro" id="IPR004591">
    <property type="entry name" value="Rfa1"/>
</dbReference>
<dbReference type="GO" id="GO:0006260">
    <property type="term" value="P:DNA replication"/>
    <property type="evidence" value="ECO:0007669"/>
    <property type="project" value="UniProtKB-KW"/>
</dbReference>
<keyword evidence="3 9" id="KW-0235">DNA replication</keyword>
<dbReference type="Gene3D" id="2.40.50.140">
    <property type="entry name" value="Nucleic acid-binding proteins"/>
    <property type="match status" value="4"/>
</dbReference>
<dbReference type="InterPro" id="IPR031657">
    <property type="entry name" value="REPA_OB_2"/>
</dbReference>
<dbReference type="GO" id="GO:0006281">
    <property type="term" value="P:DNA repair"/>
    <property type="evidence" value="ECO:0007669"/>
    <property type="project" value="InterPro"/>
</dbReference>
<dbReference type="InterPro" id="IPR012340">
    <property type="entry name" value="NA-bd_OB-fold"/>
</dbReference>
<dbReference type="OrthoDB" id="3358105at2759"/>
<dbReference type="FunFam" id="2.40.50.140:FF:000090">
    <property type="entry name" value="Replication protein A subunit"/>
    <property type="match status" value="1"/>
</dbReference>
<dbReference type="Pfam" id="PF16900">
    <property type="entry name" value="REPA_OB_2"/>
    <property type="match status" value="1"/>
</dbReference>
<sequence>MEQLTRNAISQIITAKSFDNFKPVVQLLHIQRVAATRAGAPDQVRLKLSDGRRWTHALLAPRQLSSAMDGLLNKFCLLRLNDFSRNPVQDKQWADLQTWTLGVTETRWDRVVIVKALDVVKQEKEGLGDPQPIDIHGPTFVQETGVATPVLSGQSKLNRISGKPTTTGFNSVSSMNGQPAITPLSEVSSYCNKWTVKARISQKSDIRTWSNERSSGHLFSFVMMDETMSIKATAFKDEVDKFFDQVQEGRVYHISRGRVVPAKKQFNKTDNDFEVILGKDTTIEECEDESNVPEIDQSYTPLANLQDLNKDQLCNILGIVTEIGQVFETVTRKTQRAVSKRDLTIVDRSGFSCRITLWGKIADDFDVPVNPVISFRGLRVGDFNGRSLSYENGTSRMEIQPDSEEAHAMRGWFEAVGATQTYTACQGTSAPQGTSAGLDRKELLSIADVINSNIGMEKAEYFTVKLRILWTPNRESTFSYPACRTAKCQKKLEEKEDTDQWQCAKCDTVWDEPEYRYTTRIGAADHKESAWFSVFDEVAAQLFEMKAIDLQNLKESDEHGFARQMRVPQSKQYYFKCKAQESIVNSQSRVKYTILKAFPIHYITEIKQLIRTMKESYDS</sequence>
<dbReference type="SUPFAM" id="SSF50249">
    <property type="entry name" value="Nucleic acid-binding proteins"/>
    <property type="match status" value="4"/>
</dbReference>
<evidence type="ECO:0000256" key="8">
    <source>
        <dbReference type="ARBA" id="ARBA00023242"/>
    </source>
</evidence>
<dbReference type="FunFam" id="2.40.50.140:FF:000064">
    <property type="entry name" value="Replication protein A subunit"/>
    <property type="match status" value="1"/>
</dbReference>
<dbReference type="Proteomes" id="UP000076842">
    <property type="component" value="Unassembled WGS sequence"/>
</dbReference>
<reference evidence="14 15" key="1">
    <citation type="journal article" date="2016" name="Mol. Biol. Evol.">
        <title>Comparative Genomics of Early-Diverging Mushroom-Forming Fungi Provides Insights into the Origins of Lignocellulose Decay Capabilities.</title>
        <authorList>
            <person name="Nagy L.G."/>
            <person name="Riley R."/>
            <person name="Tritt A."/>
            <person name="Adam C."/>
            <person name="Daum C."/>
            <person name="Floudas D."/>
            <person name="Sun H."/>
            <person name="Yadav J.S."/>
            <person name="Pangilinan J."/>
            <person name="Larsson K.H."/>
            <person name="Matsuura K."/>
            <person name="Barry K."/>
            <person name="Labutti K."/>
            <person name="Kuo R."/>
            <person name="Ohm R.A."/>
            <person name="Bhattacharya S.S."/>
            <person name="Shirouzu T."/>
            <person name="Yoshinaga Y."/>
            <person name="Martin F.M."/>
            <person name="Grigoriev I.V."/>
            <person name="Hibbett D.S."/>
        </authorList>
    </citation>
    <scope>NUCLEOTIDE SEQUENCE [LARGE SCALE GENOMIC DNA]</scope>
    <source>
        <strain evidence="14 15">HHB12733</strain>
    </source>
</reference>
<dbReference type="GO" id="GO:0006310">
    <property type="term" value="P:DNA recombination"/>
    <property type="evidence" value="ECO:0007669"/>
    <property type="project" value="InterPro"/>
</dbReference>
<dbReference type="Pfam" id="PF01336">
    <property type="entry name" value="tRNA_anti-codon"/>
    <property type="match status" value="1"/>
</dbReference>
<evidence type="ECO:0000256" key="4">
    <source>
        <dbReference type="ARBA" id="ARBA00022723"/>
    </source>
</evidence>
<evidence type="ECO:0000256" key="2">
    <source>
        <dbReference type="ARBA" id="ARBA00005690"/>
    </source>
</evidence>
<dbReference type="GO" id="GO:0007004">
    <property type="term" value="P:telomere maintenance via telomerase"/>
    <property type="evidence" value="ECO:0007669"/>
    <property type="project" value="UniProtKB-ARBA"/>
</dbReference>
<dbReference type="NCBIfam" id="TIGR00617">
    <property type="entry name" value="rpa1"/>
    <property type="match status" value="1"/>
</dbReference>
<evidence type="ECO:0000256" key="7">
    <source>
        <dbReference type="ARBA" id="ARBA00023125"/>
    </source>
</evidence>
<dbReference type="InterPro" id="IPR007199">
    <property type="entry name" value="Rep_factor-A_N"/>
</dbReference>
<dbReference type="CDD" id="cd04474">
    <property type="entry name" value="RPA1_DBD_A"/>
    <property type="match status" value="1"/>
</dbReference>
<proteinExistence type="inferred from homology"/>
<evidence type="ECO:0000313" key="15">
    <source>
        <dbReference type="Proteomes" id="UP000076842"/>
    </source>
</evidence>
<evidence type="ECO:0000259" key="10">
    <source>
        <dbReference type="Pfam" id="PF01336"/>
    </source>
</evidence>
<feature type="domain" description="Replication protein A OB" evidence="13">
    <location>
        <begin position="302"/>
        <end position="395"/>
    </location>
</feature>